<evidence type="ECO:0000313" key="2">
    <source>
        <dbReference type="EMBL" id="KAK4136742.1"/>
    </source>
</evidence>
<protein>
    <submittedName>
        <fullName evidence="2">Uncharacterized protein</fullName>
    </submittedName>
</protein>
<organism evidence="2 3">
    <name type="scientific">Trichocladium antarcticum</name>
    <dbReference type="NCBI Taxonomy" id="1450529"/>
    <lineage>
        <taxon>Eukaryota</taxon>
        <taxon>Fungi</taxon>
        <taxon>Dikarya</taxon>
        <taxon>Ascomycota</taxon>
        <taxon>Pezizomycotina</taxon>
        <taxon>Sordariomycetes</taxon>
        <taxon>Sordariomycetidae</taxon>
        <taxon>Sordariales</taxon>
        <taxon>Chaetomiaceae</taxon>
        <taxon>Trichocladium</taxon>
    </lineage>
</organism>
<evidence type="ECO:0000256" key="1">
    <source>
        <dbReference type="SAM" id="MobiDB-lite"/>
    </source>
</evidence>
<dbReference type="Proteomes" id="UP001304895">
    <property type="component" value="Unassembled WGS sequence"/>
</dbReference>
<gene>
    <name evidence="2" type="ORF">BT67DRAFT_189588</name>
</gene>
<reference evidence="2" key="2">
    <citation type="submission" date="2023-05" db="EMBL/GenBank/DDBJ databases">
        <authorList>
            <consortium name="Lawrence Berkeley National Laboratory"/>
            <person name="Steindorff A."/>
            <person name="Hensen N."/>
            <person name="Bonometti L."/>
            <person name="Westerberg I."/>
            <person name="Brannstrom I.O."/>
            <person name="Guillou S."/>
            <person name="Cros-Aarteil S."/>
            <person name="Calhoun S."/>
            <person name="Haridas S."/>
            <person name="Kuo A."/>
            <person name="Mondo S."/>
            <person name="Pangilinan J."/>
            <person name="Riley R."/>
            <person name="Labutti K."/>
            <person name="Andreopoulos B."/>
            <person name="Lipzen A."/>
            <person name="Chen C."/>
            <person name="Yanf M."/>
            <person name="Daum C."/>
            <person name="Ng V."/>
            <person name="Clum A."/>
            <person name="Ohm R."/>
            <person name="Martin F."/>
            <person name="Silar P."/>
            <person name="Natvig D."/>
            <person name="Lalanne C."/>
            <person name="Gautier V."/>
            <person name="Ament-Velasquez S.L."/>
            <person name="Kruys A."/>
            <person name="Hutchinson M.I."/>
            <person name="Powell A.J."/>
            <person name="Barry K."/>
            <person name="Miller A.N."/>
            <person name="Grigoriev I.V."/>
            <person name="Debuchy R."/>
            <person name="Gladieux P."/>
            <person name="Thoren M.H."/>
            <person name="Johannesson H."/>
        </authorList>
    </citation>
    <scope>NUCLEOTIDE SEQUENCE</scope>
    <source>
        <strain evidence="2">CBS 123565</strain>
    </source>
</reference>
<evidence type="ECO:0000313" key="3">
    <source>
        <dbReference type="Proteomes" id="UP001304895"/>
    </source>
</evidence>
<name>A0AAN6UPB8_9PEZI</name>
<feature type="region of interest" description="Disordered" evidence="1">
    <location>
        <begin position="76"/>
        <end position="100"/>
    </location>
</feature>
<accession>A0AAN6UPB8</accession>
<reference evidence="2" key="1">
    <citation type="journal article" date="2023" name="Mol. Phylogenet. Evol.">
        <title>Genome-scale phylogeny and comparative genomics of the fungal order Sordariales.</title>
        <authorList>
            <person name="Hensen N."/>
            <person name="Bonometti L."/>
            <person name="Westerberg I."/>
            <person name="Brannstrom I.O."/>
            <person name="Guillou S."/>
            <person name="Cros-Aarteil S."/>
            <person name="Calhoun S."/>
            <person name="Haridas S."/>
            <person name="Kuo A."/>
            <person name="Mondo S."/>
            <person name="Pangilinan J."/>
            <person name="Riley R."/>
            <person name="LaButti K."/>
            <person name="Andreopoulos B."/>
            <person name="Lipzen A."/>
            <person name="Chen C."/>
            <person name="Yan M."/>
            <person name="Daum C."/>
            <person name="Ng V."/>
            <person name="Clum A."/>
            <person name="Steindorff A."/>
            <person name="Ohm R.A."/>
            <person name="Martin F."/>
            <person name="Silar P."/>
            <person name="Natvig D.O."/>
            <person name="Lalanne C."/>
            <person name="Gautier V."/>
            <person name="Ament-Velasquez S.L."/>
            <person name="Kruys A."/>
            <person name="Hutchinson M.I."/>
            <person name="Powell A.J."/>
            <person name="Barry K."/>
            <person name="Miller A.N."/>
            <person name="Grigoriev I.V."/>
            <person name="Debuchy R."/>
            <person name="Gladieux P."/>
            <person name="Hiltunen Thoren M."/>
            <person name="Johannesson H."/>
        </authorList>
    </citation>
    <scope>NUCLEOTIDE SEQUENCE</scope>
    <source>
        <strain evidence="2">CBS 123565</strain>
    </source>
</reference>
<dbReference type="AlphaFoldDB" id="A0AAN6UPB8"/>
<comment type="caution">
    <text evidence="2">The sequence shown here is derived from an EMBL/GenBank/DDBJ whole genome shotgun (WGS) entry which is preliminary data.</text>
</comment>
<dbReference type="EMBL" id="MU853403">
    <property type="protein sequence ID" value="KAK4136742.1"/>
    <property type="molecule type" value="Genomic_DNA"/>
</dbReference>
<keyword evidence="3" id="KW-1185">Reference proteome</keyword>
<proteinExistence type="predicted"/>
<sequence length="281" mass="30865">MSLAAGMPGSPGCPGMWGVPERWRRPAFQVGKWVLSRNCRRCRRFSSASRGTETTQSLEKRLVICARISSTSPLPMQDNHLGTVLQRKPRPPGRDCDRPTRHRRFQTFVEPRDLHAAASSVPACRCMTVGGAGLGGRCARMSPTMLRYNVVLHNNCSPPDHGSMASRRKDESRIPHVPCRFAKQAVDGALVTIKLRVPTGPAPTTVYQRREGAAKGPIRLRRENTLRIASCWELGILQSPIKPGYNSLQSIPQAQCLPASRHGPGVVPAAQISKGTYACRM</sequence>